<dbReference type="Gene3D" id="3.20.20.70">
    <property type="entry name" value="Aldolase class I"/>
    <property type="match status" value="1"/>
</dbReference>
<feature type="binding site" evidence="5">
    <location>
        <position position="81"/>
    </location>
    <ligand>
        <name>3-dehydroquinate</name>
        <dbReference type="ChEBI" id="CHEBI:32364"/>
    </ligand>
</feature>
<evidence type="ECO:0000256" key="4">
    <source>
        <dbReference type="ARBA" id="ARBA00023270"/>
    </source>
</evidence>
<evidence type="ECO:0000256" key="5">
    <source>
        <dbReference type="HAMAP-Rule" id="MF_00214"/>
    </source>
</evidence>
<feature type="active site" description="Schiff-base intermediate with substrate" evidence="5">
    <location>
        <position position="169"/>
    </location>
</feature>
<dbReference type="InterPro" id="IPR013785">
    <property type="entry name" value="Aldolase_TIM"/>
</dbReference>
<dbReference type="FunFam" id="3.20.20.70:FF:000047">
    <property type="entry name" value="3-dehydroquinate dehydratase"/>
    <property type="match status" value="1"/>
</dbReference>
<dbReference type="GO" id="GO:0009073">
    <property type="term" value="P:aromatic amino acid family biosynthetic process"/>
    <property type="evidence" value="ECO:0007669"/>
    <property type="project" value="UniProtKB-KW"/>
</dbReference>
<sequence>MKAVRVRDLVLGTGIPKICVPIVSTEKNKILNEIEQLNKTEHDLIELRIDFFEYYSDINSIIELLKEIRKIYFKPIIFTFRTKDEGGMNFIDEDEYFKINNYVAESELVDLIDIELLKSENKITEFIKAARKNNTKVILSNHDFYKTPGKEEILNRMLKMQLLGADISKIAVMPKSENDVLTLLSVSLEMKILKADRPFIALSMGSLGTITRVSSEFLGSCITYASLNNNSAPGQLSVDDTREIMRILHNN</sequence>
<accession>A0A974BHS8</accession>
<keyword evidence="2 5" id="KW-0057">Aromatic amino acid biosynthesis</keyword>
<feature type="binding site" evidence="5">
    <location>
        <position position="212"/>
    </location>
    <ligand>
        <name>3-dehydroquinate</name>
        <dbReference type="ChEBI" id="CHEBI:32364"/>
    </ligand>
</feature>
<evidence type="ECO:0000256" key="3">
    <source>
        <dbReference type="ARBA" id="ARBA00023239"/>
    </source>
</evidence>
<dbReference type="InterPro" id="IPR018508">
    <property type="entry name" value="3-dehydroquinate_DH_AS"/>
</dbReference>
<dbReference type="GO" id="GO:0046279">
    <property type="term" value="P:3,4-dihydroxybenzoate biosynthetic process"/>
    <property type="evidence" value="ECO:0007669"/>
    <property type="project" value="TreeGrafter"/>
</dbReference>
<proteinExistence type="inferred from homology"/>
<comment type="catalytic activity">
    <reaction evidence="1 5">
        <text>3-dehydroquinate = 3-dehydroshikimate + H2O</text>
        <dbReference type="Rhea" id="RHEA:21096"/>
        <dbReference type="ChEBI" id="CHEBI:15377"/>
        <dbReference type="ChEBI" id="CHEBI:16630"/>
        <dbReference type="ChEBI" id="CHEBI:32364"/>
        <dbReference type="EC" id="4.2.1.10"/>
    </reaction>
</comment>
<keyword evidence="3 5" id="KW-0456">Lyase</keyword>
<dbReference type="PROSITE" id="PS01028">
    <property type="entry name" value="DEHYDROQUINASE_I"/>
    <property type="match status" value="1"/>
</dbReference>
<dbReference type="InterPro" id="IPR050146">
    <property type="entry name" value="Type-I_3-dehydroquinase"/>
</dbReference>
<evidence type="ECO:0000313" key="6">
    <source>
        <dbReference type="EMBL" id="NYB73377.1"/>
    </source>
</evidence>
<dbReference type="PANTHER" id="PTHR43699:SF1">
    <property type="entry name" value="3-DEHYDROQUINATE DEHYDRATASE"/>
    <property type="match status" value="1"/>
</dbReference>
<dbReference type="Proteomes" id="UP000611629">
    <property type="component" value="Unassembled WGS sequence"/>
</dbReference>
<feature type="binding site" evidence="5">
    <location>
        <begin position="46"/>
        <end position="48"/>
    </location>
    <ligand>
        <name>3-dehydroquinate</name>
        <dbReference type="ChEBI" id="CHEBI:32364"/>
    </ligand>
</feature>
<keyword evidence="5" id="KW-0028">Amino-acid biosynthesis</keyword>
<keyword evidence="7" id="KW-1185">Reference proteome</keyword>
<dbReference type="PANTHER" id="PTHR43699">
    <property type="entry name" value="3-DEHYDROQUINATE DEHYDRATASE"/>
    <property type="match status" value="1"/>
</dbReference>
<dbReference type="CDD" id="cd00502">
    <property type="entry name" value="DHQase_I"/>
    <property type="match status" value="1"/>
</dbReference>
<dbReference type="InterPro" id="IPR001381">
    <property type="entry name" value="DHquinase_I"/>
</dbReference>
<dbReference type="RefSeq" id="WP_179237056.1">
    <property type="nucleotide sequence ID" value="NZ_JACBNQ010000002.1"/>
</dbReference>
<dbReference type="SUPFAM" id="SSF51569">
    <property type="entry name" value="Aldolase"/>
    <property type="match status" value="1"/>
</dbReference>
<evidence type="ECO:0000313" key="7">
    <source>
        <dbReference type="Proteomes" id="UP000611629"/>
    </source>
</evidence>
<comment type="subunit">
    <text evidence="5">Homodimer.</text>
</comment>
<dbReference type="NCBIfam" id="TIGR01093">
    <property type="entry name" value="aroD"/>
    <property type="match status" value="1"/>
</dbReference>
<feature type="binding site" evidence="5">
    <location>
        <position position="235"/>
    </location>
    <ligand>
        <name>3-dehydroquinate</name>
        <dbReference type="ChEBI" id="CHEBI:32364"/>
    </ligand>
</feature>
<dbReference type="EMBL" id="JACBNQ010000002">
    <property type="protein sequence ID" value="NYB73377.1"/>
    <property type="molecule type" value="Genomic_DNA"/>
</dbReference>
<protein>
    <recommendedName>
        <fullName evidence="5">3-dehydroquinate dehydratase</fullName>
        <shortName evidence="5">3-dehydroquinase</shortName>
        <ecNumber evidence="5">4.2.1.10</ecNumber>
    </recommendedName>
    <alternativeName>
        <fullName evidence="5">Type I DHQase</fullName>
    </alternativeName>
    <alternativeName>
        <fullName evidence="5">Type I dehydroquinase</fullName>
        <shortName evidence="5">DHQ1</shortName>
    </alternativeName>
</protein>
<evidence type="ECO:0000256" key="2">
    <source>
        <dbReference type="ARBA" id="ARBA00023141"/>
    </source>
</evidence>
<comment type="similarity">
    <text evidence="5">Belongs to the type-I 3-dehydroquinase family.</text>
</comment>
<comment type="function">
    <text evidence="5">Involved in the third step of the chorismate pathway, which leads to the biosynthesis of aromatic amino acids. Catalyzes the cis-dehydration of 3-dehydroquinate (DHQ) and introduces the first double bond of the aromatic ring to yield 3-dehydroshikimate.</text>
</comment>
<feature type="binding site" evidence="5">
    <location>
        <position position="231"/>
    </location>
    <ligand>
        <name>3-dehydroquinate</name>
        <dbReference type="ChEBI" id="CHEBI:32364"/>
    </ligand>
</feature>
<feature type="active site" description="Proton donor/acceptor" evidence="5">
    <location>
        <position position="142"/>
    </location>
</feature>
<name>A0A974BHS8_SEDHY</name>
<gene>
    <name evidence="5 6" type="primary">aroD</name>
    <name evidence="6" type="ORF">HZF24_04405</name>
</gene>
<dbReference type="Pfam" id="PF01487">
    <property type="entry name" value="DHquinase_I"/>
    <property type="match status" value="1"/>
</dbReference>
<evidence type="ECO:0000256" key="1">
    <source>
        <dbReference type="ARBA" id="ARBA00001864"/>
    </source>
</evidence>
<dbReference type="EC" id="4.2.1.10" evidence="5"/>
<comment type="caution">
    <text evidence="5">Lacks conserved residue(s) required for the propagation of feature annotation.</text>
</comment>
<dbReference type="GO" id="GO:0003855">
    <property type="term" value="F:3-dehydroquinate dehydratase activity"/>
    <property type="evidence" value="ECO:0007669"/>
    <property type="project" value="UniProtKB-UniRule"/>
</dbReference>
<keyword evidence="4 5" id="KW-0704">Schiff base</keyword>
<reference evidence="6" key="1">
    <citation type="submission" date="2020-07" db="EMBL/GenBank/DDBJ databases">
        <title>Genomic analysis of a strain of Sedimentibacter Hydroxybenzoicus DSM7310.</title>
        <authorList>
            <person name="Ma S."/>
        </authorList>
    </citation>
    <scope>NUCLEOTIDE SEQUENCE</scope>
    <source>
        <strain evidence="6">DSM 7310</strain>
    </source>
</reference>
<comment type="caution">
    <text evidence="6">The sequence shown here is derived from an EMBL/GenBank/DDBJ whole genome shotgun (WGS) entry which is preliminary data.</text>
</comment>
<dbReference type="AlphaFoldDB" id="A0A974BHS8"/>
<dbReference type="GO" id="GO:0008652">
    <property type="term" value="P:amino acid biosynthetic process"/>
    <property type="evidence" value="ECO:0007669"/>
    <property type="project" value="UniProtKB-KW"/>
</dbReference>
<dbReference type="GO" id="GO:0009423">
    <property type="term" value="P:chorismate biosynthetic process"/>
    <property type="evidence" value="ECO:0007669"/>
    <property type="project" value="UniProtKB-UniRule"/>
</dbReference>
<comment type="pathway">
    <text evidence="5">Metabolic intermediate biosynthesis; chorismate biosynthesis; chorismate from D-erythrose 4-phosphate and phosphoenolpyruvate: step 3/7.</text>
</comment>
<organism evidence="6 7">
    <name type="scientific">Sedimentibacter hydroxybenzoicus DSM 7310</name>
    <dbReference type="NCBI Taxonomy" id="1123245"/>
    <lineage>
        <taxon>Bacteria</taxon>
        <taxon>Bacillati</taxon>
        <taxon>Bacillota</taxon>
        <taxon>Tissierellia</taxon>
        <taxon>Sedimentibacter</taxon>
    </lineage>
</organism>
<dbReference type="HAMAP" id="MF_00214">
    <property type="entry name" value="AroD"/>
    <property type="match status" value="1"/>
</dbReference>